<dbReference type="Proteomes" id="UP000296201">
    <property type="component" value="Chromosome"/>
</dbReference>
<sequence length="65" mass="7477">MGLVMDEKTIQCPYCWELITVLVDTSVSEQDYIEDCSVCCHPIHFRIKVDEGETVEIEALHEDAF</sequence>
<evidence type="ECO:0000313" key="2">
    <source>
        <dbReference type="Proteomes" id="UP000296201"/>
    </source>
</evidence>
<dbReference type="PIRSF" id="PIRSF037225">
    <property type="entry name" value="UCP037225"/>
    <property type="match status" value="1"/>
</dbReference>
<proteinExistence type="predicted"/>
<dbReference type="AlphaFoldDB" id="A0A4P7P2E8"/>
<dbReference type="Pfam" id="PF14255">
    <property type="entry name" value="Zn_ribbon_21"/>
    <property type="match status" value="1"/>
</dbReference>
<keyword evidence="2" id="KW-1185">Reference proteome</keyword>
<dbReference type="EMBL" id="CP032096">
    <property type="protein sequence ID" value="QBZ84035.1"/>
    <property type="molecule type" value="Genomic_DNA"/>
</dbReference>
<evidence type="ECO:0000313" key="1">
    <source>
        <dbReference type="EMBL" id="QBZ84035.1"/>
    </source>
</evidence>
<dbReference type="InterPro" id="IPR025990">
    <property type="entry name" value="zinc_ribbon_bacterial"/>
</dbReference>
<organism evidence="1 2">
    <name type="scientific">Hydrogenovibrio crunogenus</name>
    <dbReference type="NCBI Taxonomy" id="39765"/>
    <lineage>
        <taxon>Bacteria</taxon>
        <taxon>Pseudomonadati</taxon>
        <taxon>Pseudomonadota</taxon>
        <taxon>Gammaproteobacteria</taxon>
        <taxon>Thiotrichales</taxon>
        <taxon>Piscirickettsiaceae</taxon>
        <taxon>Hydrogenovibrio</taxon>
    </lineage>
</organism>
<gene>
    <name evidence="1" type="ORF">GHNINEIG_02110</name>
</gene>
<reference evidence="1 2" key="1">
    <citation type="submission" date="2018-08" db="EMBL/GenBank/DDBJ databases">
        <title>Horizontal acquisition of hydrogen conversion ability and other habitat adaptations in Hydrogenovibrio crunogenus strains.</title>
        <authorList>
            <person name="Gonnella G."/>
            <person name="Adam N."/>
            <person name="Perner M."/>
        </authorList>
    </citation>
    <scope>NUCLEOTIDE SEQUENCE [LARGE SCALE GENOMIC DNA]</scope>
    <source>
        <strain evidence="1 2">SP-41</strain>
    </source>
</reference>
<dbReference type="InterPro" id="IPR017143">
    <property type="entry name" value="UCP037225"/>
</dbReference>
<name>A0A4P7P2E8_9GAMM</name>
<protein>
    <submittedName>
        <fullName evidence="1">CPXCG motif-containing cysteine-rich protein</fullName>
    </submittedName>
</protein>
<accession>A0A4P7P2E8</accession>